<comment type="caution">
    <text evidence="1">The sequence shown here is derived from an EMBL/GenBank/DDBJ whole genome shotgun (WGS) entry which is preliminary data.</text>
</comment>
<dbReference type="OrthoDB" id="1694274at2759"/>
<dbReference type="GO" id="GO:0016791">
    <property type="term" value="F:phosphatase activity"/>
    <property type="evidence" value="ECO:0007669"/>
    <property type="project" value="UniProtKB-ARBA"/>
</dbReference>
<dbReference type="InterPro" id="IPR006439">
    <property type="entry name" value="HAD-SF_hydro_IA"/>
</dbReference>
<dbReference type="CDD" id="cd02603">
    <property type="entry name" value="HAD_sEH-N_like"/>
    <property type="match status" value="1"/>
</dbReference>
<dbReference type="InterPro" id="IPR023214">
    <property type="entry name" value="HAD_sf"/>
</dbReference>
<dbReference type="SUPFAM" id="SSF56784">
    <property type="entry name" value="HAD-like"/>
    <property type="match status" value="1"/>
</dbReference>
<dbReference type="NCBIfam" id="TIGR01509">
    <property type="entry name" value="HAD-SF-IA-v3"/>
    <property type="match status" value="1"/>
</dbReference>
<proteinExistence type="predicted"/>
<keyword evidence="1" id="KW-0378">Hydrolase</keyword>
<dbReference type="AlphaFoldDB" id="A0A8H7CZY5"/>
<dbReference type="InterPro" id="IPR023198">
    <property type="entry name" value="PGP-like_dom2"/>
</dbReference>
<accession>A0A8H7CZY5</accession>
<dbReference type="Proteomes" id="UP000620124">
    <property type="component" value="Unassembled WGS sequence"/>
</dbReference>
<dbReference type="PANTHER" id="PTHR47829:SF1">
    <property type="entry name" value="HAD FAMILY PHOSPHATASE"/>
    <property type="match status" value="1"/>
</dbReference>
<dbReference type="Pfam" id="PF00702">
    <property type="entry name" value="Hydrolase"/>
    <property type="match status" value="1"/>
</dbReference>
<dbReference type="SFLD" id="SFLDS00003">
    <property type="entry name" value="Haloacid_Dehalogenase"/>
    <property type="match status" value="1"/>
</dbReference>
<dbReference type="Gene3D" id="3.40.50.1000">
    <property type="entry name" value="HAD superfamily/HAD-like"/>
    <property type="match status" value="1"/>
</dbReference>
<dbReference type="Gene3D" id="1.10.150.240">
    <property type="entry name" value="Putative phosphatase, domain 2"/>
    <property type="match status" value="1"/>
</dbReference>
<evidence type="ECO:0000313" key="2">
    <source>
        <dbReference type="Proteomes" id="UP000620124"/>
    </source>
</evidence>
<keyword evidence="2" id="KW-1185">Reference proteome</keyword>
<dbReference type="InterPro" id="IPR036412">
    <property type="entry name" value="HAD-like_sf"/>
</dbReference>
<sequence>MAVLGDQLLPDRTNLRSRFSANLCAGQVSDTTCAQTTGSNVQYNSTPLSFHDRSPTDLQDLRGSMSHIKAVIFDIGGVVMRSPFIAIAAYEKKLGIPENYLNCSIVERGPNGAWQKFERGELPLFPFYEAFSRDLSDTTSGNVWYAAYCKRKGVECPELPQKLNVDGREVTAGKHKIIALTNNYARTSTENPIPASELAFLGWDREGATPSTLRGLFDDFCDSSELGSRKPERRFYQMALDRNGLRAEEVVFLDDIGINLKAAKELGMETIHVPIGGTLTATKKLEAKLGIDLTSQPTEEEVMAKL</sequence>
<gene>
    <name evidence="1" type="ORF">MVEN_01046900</name>
</gene>
<evidence type="ECO:0000313" key="1">
    <source>
        <dbReference type="EMBL" id="KAF7353623.1"/>
    </source>
</evidence>
<dbReference type="PANTHER" id="PTHR47829">
    <property type="entry name" value="HYDROLASE, PUTATIVE (AFU_ORTHOLOGUE AFUA_1G12880)-RELATED"/>
    <property type="match status" value="1"/>
</dbReference>
<protein>
    <submittedName>
        <fullName evidence="1">Epoxide hydrolase</fullName>
    </submittedName>
</protein>
<organism evidence="1 2">
    <name type="scientific">Mycena venus</name>
    <dbReference type="NCBI Taxonomy" id="2733690"/>
    <lineage>
        <taxon>Eukaryota</taxon>
        <taxon>Fungi</taxon>
        <taxon>Dikarya</taxon>
        <taxon>Basidiomycota</taxon>
        <taxon>Agaricomycotina</taxon>
        <taxon>Agaricomycetes</taxon>
        <taxon>Agaricomycetidae</taxon>
        <taxon>Agaricales</taxon>
        <taxon>Marasmiineae</taxon>
        <taxon>Mycenaceae</taxon>
        <taxon>Mycena</taxon>
    </lineage>
</organism>
<dbReference type="SFLD" id="SFLDG01129">
    <property type="entry name" value="C1.5:_HAD__Beta-PGM__Phosphata"/>
    <property type="match status" value="1"/>
</dbReference>
<dbReference type="InterPro" id="IPR052898">
    <property type="entry name" value="ACAD10-like"/>
</dbReference>
<dbReference type="PRINTS" id="PR00413">
    <property type="entry name" value="HADHALOGNASE"/>
</dbReference>
<name>A0A8H7CZY5_9AGAR</name>
<dbReference type="EMBL" id="JACAZI010000008">
    <property type="protein sequence ID" value="KAF7353623.1"/>
    <property type="molecule type" value="Genomic_DNA"/>
</dbReference>
<reference evidence="1" key="1">
    <citation type="submission" date="2020-05" db="EMBL/GenBank/DDBJ databases">
        <title>Mycena genomes resolve the evolution of fungal bioluminescence.</title>
        <authorList>
            <person name="Tsai I.J."/>
        </authorList>
    </citation>
    <scope>NUCLEOTIDE SEQUENCE</scope>
    <source>
        <strain evidence="1">CCC161011</strain>
    </source>
</reference>